<dbReference type="InterPro" id="IPR016032">
    <property type="entry name" value="Sig_transdc_resp-reg_C-effctor"/>
</dbReference>
<dbReference type="Pfam" id="PF08448">
    <property type="entry name" value="PAS_4"/>
    <property type="match status" value="1"/>
</dbReference>
<dbReference type="GO" id="GO:0003677">
    <property type="term" value="F:DNA binding"/>
    <property type="evidence" value="ECO:0007669"/>
    <property type="project" value="UniProtKB-KW"/>
</dbReference>
<dbReference type="Pfam" id="PF00196">
    <property type="entry name" value="GerE"/>
    <property type="match status" value="1"/>
</dbReference>
<protein>
    <submittedName>
        <fullName evidence="3">Regulatory LuxR family protein</fullName>
    </submittedName>
</protein>
<reference evidence="3" key="2">
    <citation type="submission" date="2019-08" db="EMBL/GenBank/DDBJ databases">
        <title>Investigation of anaerobic lignin degradation for improved lignocellulosic biofuels.</title>
        <authorList>
            <person name="Deangelis K.PhD."/>
        </authorList>
    </citation>
    <scope>NUCLEOTIDE SEQUENCE [LARGE SCALE GENOMIC DNA]</scope>
    <source>
        <strain evidence="3">128R</strain>
    </source>
</reference>
<dbReference type="GO" id="GO:0006355">
    <property type="term" value="P:regulation of DNA-templated transcription"/>
    <property type="evidence" value="ECO:0007669"/>
    <property type="project" value="InterPro"/>
</dbReference>
<evidence type="ECO:0000256" key="1">
    <source>
        <dbReference type="ARBA" id="ARBA00023125"/>
    </source>
</evidence>
<sequence length="229" mass="26683">MEKFASSSDIYLSGLIAMIEQLNEPWGIKDLASRHVYMNKAAYFYTNTPLNFAIEGKLDDEFPAEWAELAPDLKEHDRRAEAANERVTVIETHYWYGETSLMPFISEKLPIYNEQRKLVGTLWNARKLNTLSPLLYINQKKPSVLTTECNNKLFTQAELDIIFFMLQRHSTKEIANLYKLSAKTIENRIYNIYQKAGVHTLQQFTDFCRQTSLDNYVPLRLLKKGILFL</sequence>
<dbReference type="SMART" id="SM00421">
    <property type="entry name" value="HTH_LUXR"/>
    <property type="match status" value="1"/>
</dbReference>
<keyword evidence="1" id="KW-0238">DNA-binding</keyword>
<accession>A0A559TCG5</accession>
<dbReference type="InterPro" id="IPR000792">
    <property type="entry name" value="Tscrpt_reg_LuxR_C"/>
</dbReference>
<dbReference type="InterPro" id="IPR013656">
    <property type="entry name" value="PAS_4"/>
</dbReference>
<dbReference type="Gene3D" id="1.10.10.10">
    <property type="entry name" value="Winged helix-like DNA-binding domain superfamily/Winged helix DNA-binding domain"/>
    <property type="match status" value="1"/>
</dbReference>
<evidence type="ECO:0000313" key="3">
    <source>
        <dbReference type="EMBL" id="TVZ72307.1"/>
    </source>
</evidence>
<comment type="caution">
    <text evidence="3">The sequence shown here is derived from an EMBL/GenBank/DDBJ whole genome shotgun (WGS) entry which is preliminary data.</text>
</comment>
<organism evidence="3">
    <name type="scientific">Serratia fonticola</name>
    <dbReference type="NCBI Taxonomy" id="47917"/>
    <lineage>
        <taxon>Bacteria</taxon>
        <taxon>Pseudomonadati</taxon>
        <taxon>Pseudomonadota</taxon>
        <taxon>Gammaproteobacteria</taxon>
        <taxon>Enterobacterales</taxon>
        <taxon>Yersiniaceae</taxon>
        <taxon>Serratia</taxon>
    </lineage>
</organism>
<reference evidence="3" key="1">
    <citation type="submission" date="2019-06" db="EMBL/GenBank/DDBJ databases">
        <authorList>
            <person name="Deangelis K."/>
            <person name="Huntemann M."/>
            <person name="Clum A."/>
            <person name="Pillay M."/>
            <person name="Palaniappan K."/>
            <person name="Varghese N."/>
            <person name="Mikhailova N."/>
            <person name="Stamatis D."/>
            <person name="Reddy T."/>
            <person name="Daum C."/>
            <person name="Shapiro N."/>
            <person name="Ivanova N."/>
            <person name="Kyrpides N."/>
            <person name="Woyke T."/>
        </authorList>
    </citation>
    <scope>NUCLEOTIDE SEQUENCE [LARGE SCALE GENOMIC DNA]</scope>
    <source>
        <strain evidence="3">128R</strain>
    </source>
</reference>
<gene>
    <name evidence="3" type="ORF">FHU10_4980</name>
</gene>
<dbReference type="OrthoDB" id="6191871at2"/>
<dbReference type="EMBL" id="VISQ01000001">
    <property type="protein sequence ID" value="TVZ72307.1"/>
    <property type="molecule type" value="Genomic_DNA"/>
</dbReference>
<dbReference type="PROSITE" id="PS50043">
    <property type="entry name" value="HTH_LUXR_2"/>
    <property type="match status" value="1"/>
</dbReference>
<name>A0A559TCG5_SERFO</name>
<evidence type="ECO:0000259" key="2">
    <source>
        <dbReference type="PROSITE" id="PS50043"/>
    </source>
</evidence>
<dbReference type="AlphaFoldDB" id="A0A559TCG5"/>
<feature type="domain" description="HTH luxR-type" evidence="2">
    <location>
        <begin position="147"/>
        <end position="212"/>
    </location>
</feature>
<proteinExistence type="predicted"/>
<dbReference type="InterPro" id="IPR036388">
    <property type="entry name" value="WH-like_DNA-bd_sf"/>
</dbReference>
<dbReference type="SUPFAM" id="SSF46894">
    <property type="entry name" value="C-terminal effector domain of the bipartite response regulators"/>
    <property type="match status" value="1"/>
</dbReference>